<name>A0A8T0JB64_CERPU</name>
<sequence>MFCSWWNPLTKLLSPTCNLTKTRSLWTLAKKILNLEMLMRKKRRRSRMITLLMPLRKK</sequence>
<gene>
    <name evidence="1" type="ORF">KC19_1G231600</name>
</gene>
<keyword evidence="2" id="KW-1185">Reference proteome</keyword>
<protein>
    <submittedName>
        <fullName evidence="1">Uncharacterized protein</fullName>
    </submittedName>
</protein>
<reference evidence="1" key="1">
    <citation type="submission" date="2020-06" db="EMBL/GenBank/DDBJ databases">
        <title>WGS assembly of Ceratodon purpureus strain R40.</title>
        <authorList>
            <person name="Carey S.B."/>
            <person name="Jenkins J."/>
            <person name="Shu S."/>
            <person name="Lovell J.T."/>
            <person name="Sreedasyam A."/>
            <person name="Maumus F."/>
            <person name="Tiley G.P."/>
            <person name="Fernandez-Pozo N."/>
            <person name="Barry K."/>
            <person name="Chen C."/>
            <person name="Wang M."/>
            <person name="Lipzen A."/>
            <person name="Daum C."/>
            <person name="Saski C.A."/>
            <person name="Payton A.C."/>
            <person name="Mcbreen J.C."/>
            <person name="Conrad R.E."/>
            <person name="Kollar L.M."/>
            <person name="Olsson S."/>
            <person name="Huttunen S."/>
            <person name="Landis J.B."/>
            <person name="Wickett N.J."/>
            <person name="Johnson M.G."/>
            <person name="Rensing S.A."/>
            <person name="Grimwood J."/>
            <person name="Schmutz J."/>
            <person name="Mcdaniel S.F."/>
        </authorList>
    </citation>
    <scope>NUCLEOTIDE SEQUENCE</scope>
    <source>
        <strain evidence="1">R40</strain>
    </source>
</reference>
<evidence type="ECO:0000313" key="2">
    <source>
        <dbReference type="Proteomes" id="UP000822688"/>
    </source>
</evidence>
<dbReference type="Proteomes" id="UP000822688">
    <property type="component" value="Chromosome 1"/>
</dbReference>
<organism evidence="1 2">
    <name type="scientific">Ceratodon purpureus</name>
    <name type="common">Fire moss</name>
    <name type="synonym">Dicranum purpureum</name>
    <dbReference type="NCBI Taxonomy" id="3225"/>
    <lineage>
        <taxon>Eukaryota</taxon>
        <taxon>Viridiplantae</taxon>
        <taxon>Streptophyta</taxon>
        <taxon>Embryophyta</taxon>
        <taxon>Bryophyta</taxon>
        <taxon>Bryophytina</taxon>
        <taxon>Bryopsida</taxon>
        <taxon>Dicranidae</taxon>
        <taxon>Pseudoditrichales</taxon>
        <taxon>Ditrichaceae</taxon>
        <taxon>Ceratodon</taxon>
    </lineage>
</organism>
<proteinExistence type="predicted"/>
<evidence type="ECO:0000313" key="1">
    <source>
        <dbReference type="EMBL" id="KAG0592179.1"/>
    </source>
</evidence>
<comment type="caution">
    <text evidence="1">The sequence shown here is derived from an EMBL/GenBank/DDBJ whole genome shotgun (WGS) entry which is preliminary data.</text>
</comment>
<accession>A0A8T0JB64</accession>
<dbReference type="AlphaFoldDB" id="A0A8T0JB64"/>
<dbReference type="EMBL" id="CM026421">
    <property type="protein sequence ID" value="KAG0592179.1"/>
    <property type="molecule type" value="Genomic_DNA"/>
</dbReference>